<organism evidence="3 4">
    <name type="scientific">Phlebiopsis gigantea (strain 11061_1 CR5-6)</name>
    <name type="common">White-rot fungus</name>
    <name type="synonym">Peniophora gigantea</name>
    <dbReference type="NCBI Taxonomy" id="745531"/>
    <lineage>
        <taxon>Eukaryota</taxon>
        <taxon>Fungi</taxon>
        <taxon>Dikarya</taxon>
        <taxon>Basidiomycota</taxon>
        <taxon>Agaricomycotina</taxon>
        <taxon>Agaricomycetes</taxon>
        <taxon>Polyporales</taxon>
        <taxon>Phanerochaetaceae</taxon>
        <taxon>Phlebiopsis</taxon>
    </lineage>
</organism>
<reference evidence="3 4" key="1">
    <citation type="journal article" date="2014" name="PLoS Genet.">
        <title>Analysis of the Phlebiopsis gigantea genome, transcriptome and secretome provides insight into its pioneer colonization strategies of wood.</title>
        <authorList>
            <person name="Hori C."/>
            <person name="Ishida T."/>
            <person name="Igarashi K."/>
            <person name="Samejima M."/>
            <person name="Suzuki H."/>
            <person name="Master E."/>
            <person name="Ferreira P."/>
            <person name="Ruiz-Duenas F.J."/>
            <person name="Held B."/>
            <person name="Canessa P."/>
            <person name="Larrondo L.F."/>
            <person name="Schmoll M."/>
            <person name="Druzhinina I.S."/>
            <person name="Kubicek C.P."/>
            <person name="Gaskell J.A."/>
            <person name="Kersten P."/>
            <person name="St John F."/>
            <person name="Glasner J."/>
            <person name="Sabat G."/>
            <person name="Splinter BonDurant S."/>
            <person name="Syed K."/>
            <person name="Yadav J."/>
            <person name="Mgbeahuruike A.C."/>
            <person name="Kovalchuk A."/>
            <person name="Asiegbu F.O."/>
            <person name="Lackner G."/>
            <person name="Hoffmeister D."/>
            <person name="Rencoret J."/>
            <person name="Gutierrez A."/>
            <person name="Sun H."/>
            <person name="Lindquist E."/>
            <person name="Barry K."/>
            <person name="Riley R."/>
            <person name="Grigoriev I.V."/>
            <person name="Henrissat B."/>
            <person name="Kues U."/>
            <person name="Berka R.M."/>
            <person name="Martinez A.T."/>
            <person name="Covert S.F."/>
            <person name="Blanchette R.A."/>
            <person name="Cullen D."/>
        </authorList>
    </citation>
    <scope>NUCLEOTIDE SEQUENCE [LARGE SCALE GENOMIC DNA]</scope>
    <source>
        <strain evidence="3 4">11061_1 CR5-6</strain>
    </source>
</reference>
<sequence length="92" mass="10862">DNQVVGLHPSCGLDAQPEWVIFNEFVLTTRPYIRTVTTVQPEWLLEYAPLYFNLGEFKDSEMKRALIKVQNKRTGRRDTPIEDGRKKKKQRR</sequence>
<feature type="region of interest" description="Disordered" evidence="1">
    <location>
        <begin position="69"/>
        <end position="92"/>
    </location>
</feature>
<evidence type="ECO:0000256" key="1">
    <source>
        <dbReference type="SAM" id="MobiDB-lite"/>
    </source>
</evidence>
<accession>A0A0C3S828</accession>
<name>A0A0C3S828_PHLG1</name>
<dbReference type="Pfam" id="PF07717">
    <property type="entry name" value="OB_NTP_bind"/>
    <property type="match status" value="1"/>
</dbReference>
<evidence type="ECO:0000259" key="2">
    <source>
        <dbReference type="Pfam" id="PF07717"/>
    </source>
</evidence>
<feature type="compositionally biased region" description="Basic and acidic residues" evidence="1">
    <location>
        <begin position="76"/>
        <end position="85"/>
    </location>
</feature>
<gene>
    <name evidence="3" type="ORF">PHLGIDRAFT_120150</name>
</gene>
<protein>
    <recommendedName>
        <fullName evidence="2">DEAD-box helicase OB fold domain-containing protein</fullName>
    </recommendedName>
</protein>
<dbReference type="HOGENOM" id="CLU_2596642_0_0_1"/>
<proteinExistence type="predicted"/>
<dbReference type="OrthoDB" id="10253254at2759"/>
<dbReference type="Proteomes" id="UP000053257">
    <property type="component" value="Unassembled WGS sequence"/>
</dbReference>
<evidence type="ECO:0000313" key="3">
    <source>
        <dbReference type="EMBL" id="KIP05045.1"/>
    </source>
</evidence>
<dbReference type="AlphaFoldDB" id="A0A0C3S828"/>
<dbReference type="STRING" id="745531.A0A0C3S828"/>
<feature type="domain" description="DEAD-box helicase OB fold" evidence="2">
    <location>
        <begin position="2"/>
        <end position="50"/>
    </location>
</feature>
<dbReference type="EMBL" id="KN840554">
    <property type="protein sequence ID" value="KIP05045.1"/>
    <property type="molecule type" value="Genomic_DNA"/>
</dbReference>
<keyword evidence="4" id="KW-1185">Reference proteome</keyword>
<feature type="non-terminal residue" evidence="3">
    <location>
        <position position="1"/>
    </location>
</feature>
<evidence type="ECO:0000313" key="4">
    <source>
        <dbReference type="Proteomes" id="UP000053257"/>
    </source>
</evidence>
<dbReference type="InterPro" id="IPR011709">
    <property type="entry name" value="DEAD-box_helicase_OB_fold"/>
</dbReference>